<name>A0A2P2QBW6_RHIMU</name>
<protein>
    <submittedName>
        <fullName evidence="1">Uncharacterized protein LOC101511496</fullName>
    </submittedName>
</protein>
<dbReference type="AlphaFoldDB" id="A0A2P2QBW6"/>
<dbReference type="EMBL" id="GGEC01084002">
    <property type="protein sequence ID" value="MBX64486.1"/>
    <property type="molecule type" value="Transcribed_RNA"/>
</dbReference>
<organism evidence="1">
    <name type="scientific">Rhizophora mucronata</name>
    <name type="common">Asiatic mangrove</name>
    <dbReference type="NCBI Taxonomy" id="61149"/>
    <lineage>
        <taxon>Eukaryota</taxon>
        <taxon>Viridiplantae</taxon>
        <taxon>Streptophyta</taxon>
        <taxon>Embryophyta</taxon>
        <taxon>Tracheophyta</taxon>
        <taxon>Spermatophyta</taxon>
        <taxon>Magnoliopsida</taxon>
        <taxon>eudicotyledons</taxon>
        <taxon>Gunneridae</taxon>
        <taxon>Pentapetalae</taxon>
        <taxon>rosids</taxon>
        <taxon>fabids</taxon>
        <taxon>Malpighiales</taxon>
        <taxon>Rhizophoraceae</taxon>
        <taxon>Rhizophora</taxon>
    </lineage>
</organism>
<sequence length="33" mass="3795">MKKVHEGLCKSHVNGLSMVEKILRVGCYWSTME</sequence>
<reference evidence="1" key="1">
    <citation type="submission" date="2018-02" db="EMBL/GenBank/DDBJ databases">
        <title>Rhizophora mucronata_Transcriptome.</title>
        <authorList>
            <person name="Meera S.P."/>
            <person name="Sreeshan A."/>
            <person name="Augustine A."/>
        </authorList>
    </citation>
    <scope>NUCLEOTIDE SEQUENCE</scope>
    <source>
        <tissue evidence="1">Leaf</tissue>
    </source>
</reference>
<accession>A0A2P2QBW6</accession>
<evidence type="ECO:0000313" key="1">
    <source>
        <dbReference type="EMBL" id="MBX64486.1"/>
    </source>
</evidence>
<proteinExistence type="predicted"/>